<dbReference type="EMBL" id="AGNL01003597">
    <property type="protein sequence ID" value="EJK74512.1"/>
    <property type="molecule type" value="Genomic_DNA"/>
</dbReference>
<evidence type="ECO:0000259" key="2">
    <source>
        <dbReference type="Pfam" id="PF10453"/>
    </source>
</evidence>
<reference evidence="3 4" key="1">
    <citation type="journal article" date="2012" name="Genome Biol.">
        <title>Genome and low-iron response of an oceanic diatom adapted to chronic iron limitation.</title>
        <authorList>
            <person name="Lommer M."/>
            <person name="Specht M."/>
            <person name="Roy A.S."/>
            <person name="Kraemer L."/>
            <person name="Andreson R."/>
            <person name="Gutowska M.A."/>
            <person name="Wolf J."/>
            <person name="Bergner S.V."/>
            <person name="Schilhabel M.B."/>
            <person name="Klostermeier U.C."/>
            <person name="Beiko R.G."/>
            <person name="Rosenstiel P."/>
            <person name="Hippler M."/>
            <person name="Laroche J."/>
        </authorList>
    </citation>
    <scope>NUCLEOTIDE SEQUENCE [LARGE SCALE GENOMIC DNA]</scope>
    <source>
        <strain evidence="3 4">CCMP1005</strain>
    </source>
</reference>
<dbReference type="InterPro" id="IPR039136">
    <property type="entry name" value="NUFIP1-like"/>
</dbReference>
<feature type="compositionally biased region" description="Pro residues" evidence="1">
    <location>
        <begin position="9"/>
        <end position="18"/>
    </location>
</feature>
<feature type="compositionally biased region" description="Basic and acidic residues" evidence="1">
    <location>
        <begin position="378"/>
        <end position="388"/>
    </location>
</feature>
<evidence type="ECO:0000313" key="3">
    <source>
        <dbReference type="EMBL" id="EJK74512.1"/>
    </source>
</evidence>
<organism evidence="3 4">
    <name type="scientific">Thalassiosira oceanica</name>
    <name type="common">Marine diatom</name>
    <dbReference type="NCBI Taxonomy" id="159749"/>
    <lineage>
        <taxon>Eukaryota</taxon>
        <taxon>Sar</taxon>
        <taxon>Stramenopiles</taxon>
        <taxon>Ochrophyta</taxon>
        <taxon>Bacillariophyta</taxon>
        <taxon>Coscinodiscophyceae</taxon>
        <taxon>Thalassiosirophycidae</taxon>
        <taxon>Thalassiosirales</taxon>
        <taxon>Thalassiosiraceae</taxon>
        <taxon>Thalassiosira</taxon>
    </lineage>
</organism>
<comment type="caution">
    <text evidence="3">The sequence shown here is derived from an EMBL/GenBank/DDBJ whole genome shotgun (WGS) entry which is preliminary data.</text>
</comment>
<feature type="region of interest" description="Disordered" evidence="1">
    <location>
        <begin position="123"/>
        <end position="222"/>
    </location>
</feature>
<feature type="compositionally biased region" description="Low complexity" evidence="1">
    <location>
        <begin position="325"/>
        <end position="337"/>
    </location>
</feature>
<accession>K0TPJ0</accession>
<dbReference type="OMA" id="EVTNGNC"/>
<feature type="compositionally biased region" description="Basic and acidic residues" evidence="1">
    <location>
        <begin position="282"/>
        <end position="297"/>
    </location>
</feature>
<feature type="compositionally biased region" description="Polar residues" evidence="1">
    <location>
        <begin position="166"/>
        <end position="175"/>
    </location>
</feature>
<feature type="compositionally biased region" description="Basic and acidic residues" evidence="1">
    <location>
        <begin position="338"/>
        <end position="347"/>
    </location>
</feature>
<dbReference type="OrthoDB" id="273070at2759"/>
<gene>
    <name evidence="3" type="ORF">THAOC_03802</name>
</gene>
<dbReference type="Proteomes" id="UP000266841">
    <property type="component" value="Unassembled WGS sequence"/>
</dbReference>
<dbReference type="PANTHER" id="PTHR13309:SF0">
    <property type="entry name" value="FMR1-INTERACTING PROTEIN NUFIP1"/>
    <property type="match status" value="1"/>
</dbReference>
<dbReference type="PANTHER" id="PTHR13309">
    <property type="entry name" value="NUCLEAR FRAGILE X MENTAL RETARDATION PROTEIN INTERACTING PROTEIN 1"/>
    <property type="match status" value="1"/>
</dbReference>
<dbReference type="eggNOG" id="ENOG502R9D8">
    <property type="taxonomic scope" value="Eukaryota"/>
</dbReference>
<feature type="compositionally biased region" description="Low complexity" evidence="1">
    <location>
        <begin position="123"/>
        <end position="132"/>
    </location>
</feature>
<evidence type="ECO:0000256" key="1">
    <source>
        <dbReference type="SAM" id="MobiDB-lite"/>
    </source>
</evidence>
<name>K0TPJ0_THAOC</name>
<dbReference type="InterPro" id="IPR019496">
    <property type="entry name" value="NUFIP1_cons_dom"/>
</dbReference>
<feature type="domain" description="FMR1-interacting protein 1 conserved" evidence="2">
    <location>
        <begin position="238"/>
        <end position="260"/>
    </location>
</feature>
<dbReference type="Pfam" id="PF10453">
    <property type="entry name" value="NUFIP1"/>
    <property type="match status" value="1"/>
</dbReference>
<feature type="compositionally biased region" description="Basic and acidic residues" evidence="1">
    <location>
        <begin position="189"/>
        <end position="212"/>
    </location>
</feature>
<feature type="compositionally biased region" description="Low complexity" evidence="1">
    <location>
        <begin position="147"/>
        <end position="160"/>
    </location>
</feature>
<feature type="region of interest" description="Disordered" evidence="1">
    <location>
        <begin position="1"/>
        <end position="60"/>
    </location>
</feature>
<dbReference type="GO" id="GO:0000492">
    <property type="term" value="P:box C/D snoRNP assembly"/>
    <property type="evidence" value="ECO:0007669"/>
    <property type="project" value="TreeGrafter"/>
</dbReference>
<keyword evidence="4" id="KW-1185">Reference proteome</keyword>
<sequence>MSNFSNYGVPPPPPPPPRYQRGGGQHQGHQAQAQQLYPQNRYPHQHQEQQPIQNGNQFNYQQQYQVQQSLSVYQGQAQTYPQQQQQYYQSDQASYANYQQSQPQQNQYHPSFNHQINNSLHYQQQPQQQWGHPPQPQPSHPSAHDGYSLQYQSPQQQQPYHGKQSRIGNSTQRMQGHNRGGRYQAGSNKPDRPRQQAEQPKKKVNSKMEKKYSGRGFKTITISGHGIKPRKFKVCVGNDPADIAKWIEERRKRFPRSGHVKRDGNCSTENVDSPPKAVSGRGDQRGYEVETKKRSGGDDEVDDSNETSSSKRICIKGEDGDGEQDGLSSLLAGYDSSSSKDEGDDPAKPGSAVKAEIVKDRQVDDSLETGGTAHKQAKGIEDKNDPKLAKQKKREAQSANDRARSNYEQELQMLGLITPNHGSRYTTGESVINSTSLLHRLLERDKERERRLTLQLLRYLVDSDYLEGREASKSG</sequence>
<feature type="compositionally biased region" description="Low complexity" evidence="1">
    <location>
        <begin position="27"/>
        <end position="39"/>
    </location>
</feature>
<protein>
    <recommendedName>
        <fullName evidence="2">FMR1-interacting protein 1 conserved domain-containing protein</fullName>
    </recommendedName>
</protein>
<feature type="region of interest" description="Disordered" evidence="1">
    <location>
        <begin position="256"/>
        <end position="405"/>
    </location>
</feature>
<evidence type="ECO:0000313" key="4">
    <source>
        <dbReference type="Proteomes" id="UP000266841"/>
    </source>
</evidence>
<dbReference type="GO" id="GO:0003723">
    <property type="term" value="F:RNA binding"/>
    <property type="evidence" value="ECO:0007669"/>
    <property type="project" value="InterPro"/>
</dbReference>
<dbReference type="AlphaFoldDB" id="K0TPJ0"/>
<proteinExistence type="predicted"/>
<dbReference type="GO" id="GO:0005634">
    <property type="term" value="C:nucleus"/>
    <property type="evidence" value="ECO:0007669"/>
    <property type="project" value="TreeGrafter"/>
</dbReference>